<reference evidence="2 3" key="1">
    <citation type="submission" date="2018-12" db="EMBL/GenBank/DDBJ databases">
        <title>The whole draft genome of Aquabacterium sp. SJQ9.</title>
        <authorList>
            <person name="Sun L."/>
            <person name="Gao X."/>
            <person name="Chen W."/>
            <person name="Huang K."/>
        </authorList>
    </citation>
    <scope>NUCLEOTIDE SEQUENCE [LARGE SCALE GENOMIC DNA]</scope>
    <source>
        <strain evidence="2 3">SJQ9</strain>
    </source>
</reference>
<feature type="domain" description="Glycosyltransferase subfamily 4-like N-terminal" evidence="1">
    <location>
        <begin position="48"/>
        <end position="208"/>
    </location>
</feature>
<accession>A0A426VBN0</accession>
<dbReference type="Gene3D" id="3.40.50.2000">
    <property type="entry name" value="Glycogen Phosphorylase B"/>
    <property type="match status" value="2"/>
</dbReference>
<dbReference type="PANTHER" id="PTHR12526">
    <property type="entry name" value="GLYCOSYLTRANSFERASE"/>
    <property type="match status" value="1"/>
</dbReference>
<proteinExistence type="predicted"/>
<dbReference type="Proteomes" id="UP000269265">
    <property type="component" value="Unassembled WGS sequence"/>
</dbReference>
<sequence>MSSHRHPGARWHPSFARYPRRTSTLRSSRSFCRLDMKVLHIISGLAQGGAETVLCRLVESMPEQEHLVAVLSTLDQLEGRLRQAGAQITYIDLRTPWRLPLGLIELWRFIRRTRPDVVQTWMYHADVVGGVCARLAGAAPVCWGLHHASPSAPDLGLTARLSAKLGKMLSGWIPASIIACSNTTSRCHAAFGYRPAAIRVICNGYDTEVFRPDPSRGRSVRRRLRIDDGARLIGMVARFHPAKDHANLFQALALLRQRRPSGWRCLLVGDGMNHAHPDVARLLASSHLADEVVLAGPQADMPAIMNALDVLVLSSATEAFPNVLNEAMACGVPCVSTDVGDASLIVGDTGWTVPAKNPAALADALATALQASESAPDWELRCQAARQRIVDNFSAAAMAEGYRQCWMLASHGRLEVAG</sequence>
<evidence type="ECO:0000313" key="3">
    <source>
        <dbReference type="Proteomes" id="UP000269265"/>
    </source>
</evidence>
<name>A0A426VBN0_9BURK</name>
<dbReference type="AlphaFoldDB" id="A0A426VBN0"/>
<organism evidence="2 3">
    <name type="scientific">Aquabacterium soli</name>
    <dbReference type="NCBI Taxonomy" id="2493092"/>
    <lineage>
        <taxon>Bacteria</taxon>
        <taxon>Pseudomonadati</taxon>
        <taxon>Pseudomonadota</taxon>
        <taxon>Betaproteobacteria</taxon>
        <taxon>Burkholderiales</taxon>
        <taxon>Aquabacterium</taxon>
    </lineage>
</organism>
<dbReference type="EMBL" id="RSED01000007">
    <property type="protein sequence ID" value="RRS04345.1"/>
    <property type="molecule type" value="Genomic_DNA"/>
</dbReference>
<evidence type="ECO:0000313" key="2">
    <source>
        <dbReference type="EMBL" id="RRS04345.1"/>
    </source>
</evidence>
<dbReference type="Pfam" id="PF13692">
    <property type="entry name" value="Glyco_trans_1_4"/>
    <property type="match status" value="1"/>
</dbReference>
<keyword evidence="3" id="KW-1185">Reference proteome</keyword>
<gene>
    <name evidence="2" type="ORF">EIP75_10655</name>
</gene>
<dbReference type="InterPro" id="IPR028098">
    <property type="entry name" value="Glyco_trans_4-like_N"/>
</dbReference>
<dbReference type="GO" id="GO:0016757">
    <property type="term" value="F:glycosyltransferase activity"/>
    <property type="evidence" value="ECO:0007669"/>
    <property type="project" value="UniProtKB-ARBA"/>
</dbReference>
<keyword evidence="2" id="KW-0808">Transferase</keyword>
<dbReference type="SUPFAM" id="SSF53756">
    <property type="entry name" value="UDP-Glycosyltransferase/glycogen phosphorylase"/>
    <property type="match status" value="1"/>
</dbReference>
<evidence type="ECO:0000259" key="1">
    <source>
        <dbReference type="Pfam" id="PF13439"/>
    </source>
</evidence>
<protein>
    <submittedName>
        <fullName evidence="2">Glycosyltransferase</fullName>
    </submittedName>
</protein>
<dbReference type="PANTHER" id="PTHR12526:SF630">
    <property type="entry name" value="GLYCOSYLTRANSFERASE"/>
    <property type="match status" value="1"/>
</dbReference>
<dbReference type="Pfam" id="PF13439">
    <property type="entry name" value="Glyco_transf_4"/>
    <property type="match status" value="1"/>
</dbReference>
<comment type="caution">
    <text evidence="2">The sequence shown here is derived from an EMBL/GenBank/DDBJ whole genome shotgun (WGS) entry which is preliminary data.</text>
</comment>